<evidence type="ECO:0000313" key="2">
    <source>
        <dbReference type="Proteomes" id="UP000232003"/>
    </source>
</evidence>
<dbReference type="EMBL" id="CP024785">
    <property type="protein sequence ID" value="AUB38239.1"/>
    <property type="molecule type" value="Genomic_DNA"/>
</dbReference>
<keyword evidence="2" id="KW-1185">Reference proteome</keyword>
<gene>
    <name evidence="1" type="ORF">COO91_04204</name>
</gene>
<reference evidence="1 2" key="1">
    <citation type="submission" date="2017-11" db="EMBL/GenBank/DDBJ databases">
        <title>Complete genome of a free-living desiccation-tolerant cyanobacterium and its photosynthetic adaptation to extreme terrestrial habitat.</title>
        <authorList>
            <person name="Shang J."/>
        </authorList>
    </citation>
    <scope>NUCLEOTIDE SEQUENCE [LARGE SCALE GENOMIC DNA]</scope>
    <source>
        <strain evidence="1 2">CCNUN1</strain>
    </source>
</reference>
<protein>
    <submittedName>
        <fullName evidence="1">Uncharacterized protein</fullName>
    </submittedName>
</protein>
<dbReference type="KEGG" id="nfl:COO91_04204"/>
<sequence>MCSSQNLRVRSQNNYFDSYFNLQPECRLIQSVAARKLF</sequence>
<name>A0A2K8SS02_9NOSO</name>
<evidence type="ECO:0000313" key="1">
    <source>
        <dbReference type="EMBL" id="AUB38239.1"/>
    </source>
</evidence>
<organism evidence="1 2">
    <name type="scientific">Nostoc flagelliforme CCNUN1</name>
    <dbReference type="NCBI Taxonomy" id="2038116"/>
    <lineage>
        <taxon>Bacteria</taxon>
        <taxon>Bacillati</taxon>
        <taxon>Cyanobacteriota</taxon>
        <taxon>Cyanophyceae</taxon>
        <taxon>Nostocales</taxon>
        <taxon>Nostocaceae</taxon>
        <taxon>Nostoc</taxon>
    </lineage>
</organism>
<proteinExistence type="predicted"/>
<accession>A0A2K8SS02</accession>
<dbReference type="Proteomes" id="UP000232003">
    <property type="component" value="Chromosome"/>
</dbReference>
<dbReference type="AlphaFoldDB" id="A0A2K8SS02"/>